<name>A0ABT4QG94_9BACL</name>
<dbReference type="EMBL" id="JAQAGZ010000020">
    <property type="protein sequence ID" value="MCZ8515885.1"/>
    <property type="molecule type" value="Genomic_DNA"/>
</dbReference>
<proteinExistence type="predicted"/>
<dbReference type="InterPro" id="IPR039563">
    <property type="entry name" value="Peptidase_C39_single_dom"/>
</dbReference>
<dbReference type="RefSeq" id="WP_269884418.1">
    <property type="nucleotide sequence ID" value="NZ_JAQAGZ010000020.1"/>
</dbReference>
<evidence type="ECO:0000313" key="2">
    <source>
        <dbReference type="EMBL" id="MCZ8515885.1"/>
    </source>
</evidence>
<comment type="caution">
    <text evidence="2">The sequence shown here is derived from an EMBL/GenBank/DDBJ whole genome shotgun (WGS) entry which is preliminary data.</text>
</comment>
<evidence type="ECO:0000259" key="1">
    <source>
        <dbReference type="Pfam" id="PF13529"/>
    </source>
</evidence>
<evidence type="ECO:0000313" key="3">
    <source>
        <dbReference type="Proteomes" id="UP001527882"/>
    </source>
</evidence>
<accession>A0ABT4QG94</accession>
<dbReference type="CDD" id="cd02549">
    <property type="entry name" value="Peptidase_C39A"/>
    <property type="match status" value="1"/>
</dbReference>
<sequence>MRGETARSSVPVWMKPIVYGAGCMVIAGGVLPGCTIVHDTKASAGYPNVPTAASAPFPAATPTSIQTDEGTEESPSAPYLVVKEGRRLGSFNNLKEALEAAKNKSGARIDFKKLGSTLWSEEPLQAERHIEAPLIYQMPELERGCEVTSLAMLLQQAGVDADKMTLAEEVKKDETPFEIVDHMIHFGNPNTGFVGDIATFQEPGLGVYHGPVKELAERYLPGRVVDATGAEFDDVLRLLQAGAPVWVIVNMQYQELDDDQFETWVTPEGMLDITYQEHSVLITGFDDEYVYFNDPLGEDERAERTDFQAAWEQMGRQAITYAK</sequence>
<dbReference type="InterPro" id="IPR039564">
    <property type="entry name" value="Peptidase_C39-like"/>
</dbReference>
<feature type="domain" description="Peptidase C39-like" evidence="1">
    <location>
        <begin position="131"/>
        <end position="295"/>
    </location>
</feature>
<gene>
    <name evidence="2" type="ORF">O9H85_26505</name>
</gene>
<dbReference type="Pfam" id="PF13529">
    <property type="entry name" value="Peptidase_C39_2"/>
    <property type="match status" value="1"/>
</dbReference>
<organism evidence="2 3">
    <name type="scientific">Paenibacillus gyeongsangnamensis</name>
    <dbReference type="NCBI Taxonomy" id="3388067"/>
    <lineage>
        <taxon>Bacteria</taxon>
        <taxon>Bacillati</taxon>
        <taxon>Bacillota</taxon>
        <taxon>Bacilli</taxon>
        <taxon>Bacillales</taxon>
        <taxon>Paenibacillaceae</taxon>
        <taxon>Paenibacillus</taxon>
    </lineage>
</organism>
<dbReference type="PANTHER" id="PTHR37806:SF1">
    <property type="entry name" value="PEPTIDASE C39-LIKE DOMAIN-CONTAINING PROTEIN"/>
    <property type="match status" value="1"/>
</dbReference>
<reference evidence="2 3" key="1">
    <citation type="submission" date="2022-12" db="EMBL/GenBank/DDBJ databases">
        <title>Draft genome sequence of Paenibacillus sp. dW9.</title>
        <authorList>
            <person name="Choi E.-W."/>
            <person name="Kim D.-U."/>
        </authorList>
    </citation>
    <scope>NUCLEOTIDE SEQUENCE [LARGE SCALE GENOMIC DNA]</scope>
    <source>
        <strain evidence="3">dW9</strain>
    </source>
</reference>
<dbReference type="PANTHER" id="PTHR37806">
    <property type="entry name" value="LMO0724 PROTEIN"/>
    <property type="match status" value="1"/>
</dbReference>
<protein>
    <submittedName>
        <fullName evidence="2">C39 family peptidase</fullName>
    </submittedName>
</protein>
<dbReference type="Proteomes" id="UP001527882">
    <property type="component" value="Unassembled WGS sequence"/>
</dbReference>
<keyword evidence="3" id="KW-1185">Reference proteome</keyword>
<dbReference type="Gene3D" id="3.90.70.10">
    <property type="entry name" value="Cysteine proteinases"/>
    <property type="match status" value="1"/>
</dbReference>